<dbReference type="Pfam" id="PF02518">
    <property type="entry name" value="HATPase_c"/>
    <property type="match status" value="1"/>
</dbReference>
<dbReference type="CDD" id="cd00082">
    <property type="entry name" value="HisKA"/>
    <property type="match status" value="1"/>
</dbReference>
<dbReference type="RefSeq" id="WP_025054518.1">
    <property type="nucleotide sequence ID" value="NZ_JACIFU010000001.1"/>
</dbReference>
<keyword evidence="8" id="KW-1185">Reference proteome</keyword>
<evidence type="ECO:0000256" key="4">
    <source>
        <dbReference type="ARBA" id="ARBA00022679"/>
    </source>
</evidence>
<evidence type="ECO:0000256" key="5">
    <source>
        <dbReference type="ARBA" id="ARBA00022777"/>
    </source>
</evidence>
<evidence type="ECO:0000259" key="6">
    <source>
        <dbReference type="PROSITE" id="PS50109"/>
    </source>
</evidence>
<evidence type="ECO:0000313" key="8">
    <source>
        <dbReference type="Proteomes" id="UP000565745"/>
    </source>
</evidence>
<gene>
    <name evidence="7" type="ORF">GGR93_001209</name>
</gene>
<dbReference type="InterPro" id="IPR036890">
    <property type="entry name" value="HATPase_C_sf"/>
</dbReference>
<dbReference type="SMART" id="SM00387">
    <property type="entry name" value="HATPase_c"/>
    <property type="match status" value="1"/>
</dbReference>
<protein>
    <recommendedName>
        <fullName evidence="2">histidine kinase</fullName>
        <ecNumber evidence="2">2.7.13.3</ecNumber>
    </recommendedName>
</protein>
<dbReference type="SUPFAM" id="SSF55874">
    <property type="entry name" value="ATPase domain of HSP90 chaperone/DNA topoisomerase II/histidine kinase"/>
    <property type="match status" value="1"/>
</dbReference>
<dbReference type="PRINTS" id="PR00344">
    <property type="entry name" value="BCTRLSENSOR"/>
</dbReference>
<dbReference type="InterPro" id="IPR004358">
    <property type="entry name" value="Sig_transdc_His_kin-like_C"/>
</dbReference>
<dbReference type="GO" id="GO:0007234">
    <property type="term" value="P:osmosensory signaling via phosphorelay pathway"/>
    <property type="evidence" value="ECO:0007669"/>
    <property type="project" value="TreeGrafter"/>
</dbReference>
<feature type="domain" description="Histidine kinase" evidence="6">
    <location>
        <begin position="41"/>
        <end position="255"/>
    </location>
</feature>
<dbReference type="OrthoDB" id="9795133at2"/>
<comment type="catalytic activity">
    <reaction evidence="1">
        <text>ATP + protein L-histidine = ADP + protein N-phospho-L-histidine.</text>
        <dbReference type="EC" id="2.7.13.3"/>
    </reaction>
</comment>
<evidence type="ECO:0000256" key="1">
    <source>
        <dbReference type="ARBA" id="ARBA00000085"/>
    </source>
</evidence>
<dbReference type="InterPro" id="IPR036097">
    <property type="entry name" value="HisK_dim/P_sf"/>
</dbReference>
<dbReference type="Gene3D" id="3.30.565.10">
    <property type="entry name" value="Histidine kinase-like ATPase, C-terminal domain"/>
    <property type="match status" value="1"/>
</dbReference>
<dbReference type="PANTHER" id="PTHR42878:SF15">
    <property type="entry name" value="BACTERIOPHYTOCHROME"/>
    <property type="match status" value="1"/>
</dbReference>
<evidence type="ECO:0000256" key="2">
    <source>
        <dbReference type="ARBA" id="ARBA00012438"/>
    </source>
</evidence>
<dbReference type="GO" id="GO:0000156">
    <property type="term" value="F:phosphorelay response regulator activity"/>
    <property type="evidence" value="ECO:0007669"/>
    <property type="project" value="TreeGrafter"/>
</dbReference>
<dbReference type="InterPro" id="IPR050351">
    <property type="entry name" value="BphY/WalK/GraS-like"/>
</dbReference>
<dbReference type="AlphaFoldDB" id="A0A7W6M7E5"/>
<dbReference type="EC" id="2.7.13.3" evidence="2"/>
<evidence type="ECO:0000256" key="3">
    <source>
        <dbReference type="ARBA" id="ARBA00022553"/>
    </source>
</evidence>
<name>A0A7W6M7E5_9RHOB</name>
<proteinExistence type="predicted"/>
<keyword evidence="4" id="KW-0808">Transferase</keyword>
<dbReference type="GO" id="GO:0000155">
    <property type="term" value="F:phosphorelay sensor kinase activity"/>
    <property type="evidence" value="ECO:0007669"/>
    <property type="project" value="InterPro"/>
</dbReference>
<keyword evidence="3" id="KW-0597">Phosphoprotein</keyword>
<accession>A0A7W6M7E5</accession>
<dbReference type="SUPFAM" id="SSF47384">
    <property type="entry name" value="Homodimeric domain of signal transducing histidine kinase"/>
    <property type="match status" value="1"/>
</dbReference>
<sequence length="258" mass="28093">MSNPAQVVSEAAPRHNVCDDDGRTVTATSGSSQDFEDFIYLISHDVRSSARALLELPQWIAEDLEEAGFPLEGPVATSIELLNRHAGRLDRMLVDLLTFSRIGRMQKICENDINDVLDQVLEEIKLPAGFKVIRNLDCNHVTMGERDVLTMFSALISNAVKHHDKASGQIIVSSSLEGGDVLLSVSDDGPGIAPEYRERVFGAMNTLRPRDEIEGSGMGLTNVRKIANLYEGGVIVGDSPYSGGLNVEVRINAFLVAD</sequence>
<evidence type="ECO:0000313" key="7">
    <source>
        <dbReference type="EMBL" id="MBB4173448.1"/>
    </source>
</evidence>
<dbReference type="PANTHER" id="PTHR42878">
    <property type="entry name" value="TWO-COMPONENT HISTIDINE KINASE"/>
    <property type="match status" value="1"/>
</dbReference>
<dbReference type="InterPro" id="IPR003594">
    <property type="entry name" value="HATPase_dom"/>
</dbReference>
<reference evidence="7 8" key="1">
    <citation type="submission" date="2020-08" db="EMBL/GenBank/DDBJ databases">
        <title>Genomic Encyclopedia of Type Strains, Phase IV (KMG-IV): sequencing the most valuable type-strain genomes for metagenomic binning, comparative biology and taxonomic classification.</title>
        <authorList>
            <person name="Goeker M."/>
        </authorList>
    </citation>
    <scope>NUCLEOTIDE SEQUENCE [LARGE SCALE GENOMIC DNA]</scope>
    <source>
        <strain evidence="7 8">DSM 101015</strain>
    </source>
</reference>
<dbReference type="PROSITE" id="PS50109">
    <property type="entry name" value="HIS_KIN"/>
    <property type="match status" value="1"/>
</dbReference>
<comment type="caution">
    <text evidence="7">The sequence shown here is derived from an EMBL/GenBank/DDBJ whole genome shotgun (WGS) entry which is preliminary data.</text>
</comment>
<dbReference type="GO" id="GO:0030295">
    <property type="term" value="F:protein kinase activator activity"/>
    <property type="evidence" value="ECO:0007669"/>
    <property type="project" value="TreeGrafter"/>
</dbReference>
<organism evidence="7 8">
    <name type="scientific">Sulfitobacter noctilucicola</name>
    <dbReference type="NCBI Taxonomy" id="1342301"/>
    <lineage>
        <taxon>Bacteria</taxon>
        <taxon>Pseudomonadati</taxon>
        <taxon>Pseudomonadota</taxon>
        <taxon>Alphaproteobacteria</taxon>
        <taxon>Rhodobacterales</taxon>
        <taxon>Roseobacteraceae</taxon>
        <taxon>Sulfitobacter</taxon>
    </lineage>
</organism>
<dbReference type="Proteomes" id="UP000565745">
    <property type="component" value="Unassembled WGS sequence"/>
</dbReference>
<dbReference type="InterPro" id="IPR005467">
    <property type="entry name" value="His_kinase_dom"/>
</dbReference>
<keyword evidence="5 7" id="KW-0418">Kinase</keyword>
<dbReference type="InterPro" id="IPR003661">
    <property type="entry name" value="HisK_dim/P_dom"/>
</dbReference>
<dbReference type="EMBL" id="JACIFU010000001">
    <property type="protein sequence ID" value="MBB4173448.1"/>
    <property type="molecule type" value="Genomic_DNA"/>
</dbReference>